<organism evidence="1">
    <name type="scientific">Cladocopium goreaui</name>
    <dbReference type="NCBI Taxonomy" id="2562237"/>
    <lineage>
        <taxon>Eukaryota</taxon>
        <taxon>Sar</taxon>
        <taxon>Alveolata</taxon>
        <taxon>Dinophyceae</taxon>
        <taxon>Suessiales</taxon>
        <taxon>Symbiodiniaceae</taxon>
        <taxon>Cladocopium</taxon>
    </lineage>
</organism>
<comment type="caution">
    <text evidence="1">The sequence shown here is derived from an EMBL/GenBank/DDBJ whole genome shotgun (WGS) entry which is preliminary data.</text>
</comment>
<proteinExistence type="predicted"/>
<keyword evidence="3" id="KW-1185">Reference proteome</keyword>
<reference evidence="2 3" key="2">
    <citation type="submission" date="2024-05" db="EMBL/GenBank/DDBJ databases">
        <authorList>
            <person name="Chen Y."/>
            <person name="Shah S."/>
            <person name="Dougan E. K."/>
            <person name="Thang M."/>
            <person name="Chan C."/>
        </authorList>
    </citation>
    <scope>NUCLEOTIDE SEQUENCE [LARGE SCALE GENOMIC DNA]</scope>
</reference>
<gene>
    <name evidence="1" type="ORF">C1SCF055_LOCUS28534</name>
</gene>
<sequence length="380" mass="41690">MAAAIASQVLLGPQSALAGDRDRLSMIIGVRKKFLPRILKSYKELQAAGTVTDEFLDEKKMKKFITALMSYGSIQRMDEAPDKISRKLQADAKEVEQYLVAKDYGKAMETLETYRLGFEAAQPPLSVARRACVYGSWLCFRPPYAPSCVLAATTVEEHQASQAAFPEKAGVLAFVSMAAADAKSMTDEEKFFFDLNGFIHVRGALSAEEVKSLNDGIDAHRGEIKERTDTALRNTRADSPLAGDGKTGRRDLGGMLGWPKPHCLPWRNLLSHPRLLPYLTTLCSPGYRMDHLPLIITSYKGSEGFHLHGGPLTEAGHFNPTLQYRCVNGQFYNSLLAMSVQLVDHAPGDGGFCVIRGSHKLNFPVPPDFLHGAGAEAKDC</sequence>
<reference evidence="1" key="1">
    <citation type="submission" date="2022-10" db="EMBL/GenBank/DDBJ databases">
        <authorList>
            <person name="Chen Y."/>
            <person name="Dougan E. K."/>
            <person name="Chan C."/>
            <person name="Rhodes N."/>
            <person name="Thang M."/>
        </authorList>
    </citation>
    <scope>NUCLEOTIDE SEQUENCE</scope>
</reference>
<dbReference type="SUPFAM" id="SSF51197">
    <property type="entry name" value="Clavaminate synthase-like"/>
    <property type="match status" value="1"/>
</dbReference>
<dbReference type="InterPro" id="IPR008775">
    <property type="entry name" value="Phytyl_CoA_dOase-like"/>
</dbReference>
<dbReference type="Proteomes" id="UP001152797">
    <property type="component" value="Unassembled WGS sequence"/>
</dbReference>
<evidence type="ECO:0000313" key="3">
    <source>
        <dbReference type="Proteomes" id="UP001152797"/>
    </source>
</evidence>
<dbReference type="Pfam" id="PF05721">
    <property type="entry name" value="PhyH"/>
    <property type="match status" value="1"/>
</dbReference>
<dbReference type="AlphaFoldDB" id="A0A9P1G9G4"/>
<accession>A0A9P1G9G4</accession>
<dbReference type="EMBL" id="CAMXCT030003124">
    <property type="protein sequence ID" value="CAL4789902.1"/>
    <property type="molecule type" value="Genomic_DNA"/>
</dbReference>
<dbReference type="EMBL" id="CAMXCT020003124">
    <property type="protein sequence ID" value="CAL1155965.1"/>
    <property type="molecule type" value="Genomic_DNA"/>
</dbReference>
<evidence type="ECO:0000313" key="1">
    <source>
        <dbReference type="EMBL" id="CAI4002590.1"/>
    </source>
</evidence>
<dbReference type="Gene3D" id="2.60.120.620">
    <property type="entry name" value="q2cbj1_9rhob like domain"/>
    <property type="match status" value="1"/>
</dbReference>
<evidence type="ECO:0000313" key="2">
    <source>
        <dbReference type="EMBL" id="CAL4789902.1"/>
    </source>
</evidence>
<dbReference type="OrthoDB" id="2328924at2759"/>
<name>A0A9P1G9G4_9DINO</name>
<dbReference type="EMBL" id="CAMXCT010003124">
    <property type="protein sequence ID" value="CAI4002590.1"/>
    <property type="molecule type" value="Genomic_DNA"/>
</dbReference>
<protein>
    <submittedName>
        <fullName evidence="2">Voltage-dependent L-type calcium channel subunit alpha-1S</fullName>
    </submittedName>
</protein>